<dbReference type="GO" id="GO:0005634">
    <property type="term" value="C:nucleus"/>
    <property type="evidence" value="ECO:0007669"/>
    <property type="project" value="UniProtKB-SubCell"/>
</dbReference>
<dbReference type="SUPFAM" id="SSF46689">
    <property type="entry name" value="Homeodomain-like"/>
    <property type="match status" value="1"/>
</dbReference>
<name>A0A914EKN8_9BILA</name>
<keyword evidence="3" id="KW-1185">Reference proteome</keyword>
<evidence type="ECO:0000256" key="1">
    <source>
        <dbReference type="ARBA" id="ARBA00004123"/>
    </source>
</evidence>
<organism evidence="3 4">
    <name type="scientific">Acrobeloides nanus</name>
    <dbReference type="NCBI Taxonomy" id="290746"/>
    <lineage>
        <taxon>Eukaryota</taxon>
        <taxon>Metazoa</taxon>
        <taxon>Ecdysozoa</taxon>
        <taxon>Nematoda</taxon>
        <taxon>Chromadorea</taxon>
        <taxon>Rhabditida</taxon>
        <taxon>Tylenchina</taxon>
        <taxon>Cephalobomorpha</taxon>
        <taxon>Cephaloboidea</taxon>
        <taxon>Cephalobidae</taxon>
        <taxon>Acrobeloides</taxon>
    </lineage>
</organism>
<dbReference type="GO" id="GO:0003676">
    <property type="term" value="F:nucleic acid binding"/>
    <property type="evidence" value="ECO:0007669"/>
    <property type="project" value="InterPro"/>
</dbReference>
<accession>A0A914EKN8</accession>
<dbReference type="Gene3D" id="3.30.420.10">
    <property type="entry name" value="Ribonuclease H-like superfamily/Ribonuclease H"/>
    <property type="match status" value="1"/>
</dbReference>
<dbReference type="Proteomes" id="UP000887540">
    <property type="component" value="Unplaced"/>
</dbReference>
<dbReference type="InterPro" id="IPR009057">
    <property type="entry name" value="Homeodomain-like_sf"/>
</dbReference>
<dbReference type="Gene3D" id="1.10.10.10">
    <property type="entry name" value="Winged helix-like DNA-binding domain superfamily/Winged helix DNA-binding domain"/>
    <property type="match status" value="1"/>
</dbReference>
<feature type="domain" description="Tc1-like transposase DDE" evidence="2">
    <location>
        <begin position="147"/>
        <end position="293"/>
    </location>
</feature>
<dbReference type="PANTHER" id="PTHR46068:SF1">
    <property type="entry name" value="TRANSPOSASE IS30-LIKE HTH DOMAIN-CONTAINING PROTEIN"/>
    <property type="match status" value="1"/>
</dbReference>
<dbReference type="Pfam" id="PF13384">
    <property type="entry name" value="HTH_23"/>
    <property type="match status" value="1"/>
</dbReference>
<comment type="subcellular location">
    <subcellularLocation>
        <location evidence="1">Nucleus</location>
    </subcellularLocation>
</comment>
<evidence type="ECO:0000313" key="3">
    <source>
        <dbReference type="Proteomes" id="UP000887540"/>
    </source>
</evidence>
<dbReference type="InterPro" id="IPR036397">
    <property type="entry name" value="RNaseH_sf"/>
</dbReference>
<dbReference type="InterPro" id="IPR038717">
    <property type="entry name" value="Tc1-like_DDE_dom"/>
</dbReference>
<dbReference type="AlphaFoldDB" id="A0A914EKN8"/>
<dbReference type="PANTHER" id="PTHR46068">
    <property type="entry name" value="PROTEIN CBG27172"/>
    <property type="match status" value="1"/>
</dbReference>
<dbReference type="WBParaSite" id="ACRNAN_scaffold8407.g27139.t1">
    <property type="protein sequence ID" value="ACRNAN_scaffold8407.g27139.t1"/>
    <property type="gene ID" value="ACRNAN_scaffold8407.g27139"/>
</dbReference>
<protein>
    <submittedName>
        <fullName evidence="4">Tc1-like transposase DDE domain-containing protein</fullName>
    </submittedName>
</protein>
<reference evidence="4" key="1">
    <citation type="submission" date="2022-11" db="UniProtKB">
        <authorList>
            <consortium name="WormBaseParasite"/>
        </authorList>
    </citation>
    <scope>IDENTIFICATION</scope>
</reference>
<dbReference type="InterPro" id="IPR036388">
    <property type="entry name" value="WH-like_DNA-bd_sf"/>
</dbReference>
<proteinExistence type="predicted"/>
<evidence type="ECO:0000259" key="2">
    <source>
        <dbReference type="Pfam" id="PF13358"/>
    </source>
</evidence>
<sequence>MFKRGKKVMEISRELGLPHSTVSKAIKRFNELGISADRKGRGRKKTARTPQMIRTIKRKVQRGEDNKRKMAREEGISERTVRRIVKEDMKSKSYKKQEAHFLDEDMMKVRKQRLRRFQNDSHRSIVFSNEKMFTIEEKFNKQNNQIIARNIEEANQRGRIVKRRAFPKPVMVWAAITSDGKSPLVFVEPDLKVKSRYYREQILNRVPLPWARRYFGRRHWCFQQDGAPSHKAEEVQNWIRDNFSDFISVNISKKRPGQWPPNSPDLNPLDYAIWGILETAICGRKFRTIEELKAALQEAWERIDLNVLASSVDHWRKRLRACVQANRGYFEI</sequence>
<dbReference type="Pfam" id="PF13358">
    <property type="entry name" value="DDE_3"/>
    <property type="match status" value="1"/>
</dbReference>
<evidence type="ECO:0000313" key="4">
    <source>
        <dbReference type="WBParaSite" id="ACRNAN_scaffold8407.g27139.t1"/>
    </source>
</evidence>